<proteinExistence type="predicted"/>
<dbReference type="Proteomes" id="UP000828251">
    <property type="component" value="Unassembled WGS sequence"/>
</dbReference>
<comment type="caution">
    <text evidence="1">The sequence shown here is derived from an EMBL/GenBank/DDBJ whole genome shotgun (WGS) entry which is preliminary data.</text>
</comment>
<dbReference type="AlphaFoldDB" id="A0A9D3UIR6"/>
<dbReference type="PANTHER" id="PTHR47481:SF10">
    <property type="entry name" value="COPIA-LIKE POLYPROTEIN_RETROTRANSPOSON"/>
    <property type="match status" value="1"/>
</dbReference>
<gene>
    <name evidence="1" type="ORF">J1N35_036844</name>
</gene>
<evidence type="ECO:0000313" key="1">
    <source>
        <dbReference type="EMBL" id="KAH1046060.1"/>
    </source>
</evidence>
<reference evidence="1 2" key="1">
    <citation type="journal article" date="2021" name="Plant Biotechnol. J.">
        <title>Multi-omics assisted identification of the key and species-specific regulatory components of drought-tolerant mechanisms in Gossypium stocksii.</title>
        <authorList>
            <person name="Yu D."/>
            <person name="Ke L."/>
            <person name="Zhang D."/>
            <person name="Wu Y."/>
            <person name="Sun Y."/>
            <person name="Mei J."/>
            <person name="Sun J."/>
            <person name="Sun Y."/>
        </authorList>
    </citation>
    <scope>NUCLEOTIDE SEQUENCE [LARGE SCALE GENOMIC DNA]</scope>
    <source>
        <strain evidence="2">cv. E1</strain>
        <tissue evidence="1">Leaf</tissue>
    </source>
</reference>
<protein>
    <submittedName>
        <fullName evidence="1">Uncharacterized protein</fullName>
    </submittedName>
</protein>
<dbReference type="PANTHER" id="PTHR47481">
    <property type="match status" value="1"/>
</dbReference>
<evidence type="ECO:0000313" key="2">
    <source>
        <dbReference type="Proteomes" id="UP000828251"/>
    </source>
</evidence>
<dbReference type="EMBL" id="JAIQCV010000011">
    <property type="protein sequence ID" value="KAH1046060.1"/>
    <property type="molecule type" value="Genomic_DNA"/>
</dbReference>
<name>A0A9D3UIR6_9ROSI</name>
<accession>A0A9D3UIR6</accession>
<sequence>MATKNFTDFTSVEPSSVVFTSDQNVNSFPRHEVVKLGDGTFIQWQQQVQLIVCGYDLKGMLDGTLPAPSSTRISKAEKTTVVLTGLPSYFDTVVSSASLSSNLLPFQYLVNALLECKTLQFHTVQEMTMHTNLVEGAPSQVVEGSICSGHPLSSDCGRSFQPSIQCQICSRFSHLAQCYFYRFSHDFDGSLSMARATPS</sequence>
<keyword evidence="2" id="KW-1185">Reference proteome</keyword>
<organism evidence="1 2">
    <name type="scientific">Gossypium stocksii</name>
    <dbReference type="NCBI Taxonomy" id="47602"/>
    <lineage>
        <taxon>Eukaryota</taxon>
        <taxon>Viridiplantae</taxon>
        <taxon>Streptophyta</taxon>
        <taxon>Embryophyta</taxon>
        <taxon>Tracheophyta</taxon>
        <taxon>Spermatophyta</taxon>
        <taxon>Magnoliopsida</taxon>
        <taxon>eudicotyledons</taxon>
        <taxon>Gunneridae</taxon>
        <taxon>Pentapetalae</taxon>
        <taxon>rosids</taxon>
        <taxon>malvids</taxon>
        <taxon>Malvales</taxon>
        <taxon>Malvaceae</taxon>
        <taxon>Malvoideae</taxon>
        <taxon>Gossypium</taxon>
    </lineage>
</organism>